<keyword evidence="4" id="KW-1185">Reference proteome</keyword>
<accession>A0A0L6JGW5</accession>
<feature type="compositionally biased region" description="Polar residues" evidence="2">
    <location>
        <begin position="100"/>
        <end position="112"/>
    </location>
</feature>
<dbReference type="GO" id="GO:0030245">
    <property type="term" value="P:cellulose catabolic process"/>
    <property type="evidence" value="ECO:0007669"/>
    <property type="project" value="UniProtKB-KW"/>
</dbReference>
<feature type="compositionally biased region" description="Low complexity" evidence="2">
    <location>
        <begin position="128"/>
        <end position="146"/>
    </location>
</feature>
<feature type="compositionally biased region" description="Low complexity" evidence="2">
    <location>
        <begin position="82"/>
        <end position="99"/>
    </location>
</feature>
<dbReference type="STRING" id="398512.Bccel_0207"/>
<evidence type="ECO:0000313" key="4">
    <source>
        <dbReference type="Proteomes" id="UP000036923"/>
    </source>
</evidence>
<sequence>MNKSAETSSPSPSSKVIVLDDMQAEEADIENEDSDDTGDIEQPEATEVIEVTESPETIPTPAVVEQTLSPKAGSPLDSNDGSSSVNVENTSSSAVSTVAPVQTTKLKPTSTKAPRPTPTVRKATPKKTVQSSRPSSKPSTKPKPSTVVPIVAKAQGVPGTVQISSDTYTTKVGEYFTLTMNMFGGNNGTTLILYENNEVISTSSMDDKSPEPQSRSVAVIAERKGIFNYKWKLVNDFGSSSSGTLTMIVTD</sequence>
<keyword evidence="1" id="KW-0119">Carbohydrate metabolism</keyword>
<dbReference type="AlphaFoldDB" id="A0A0L6JGW5"/>
<reference evidence="4" key="1">
    <citation type="submission" date="2015-07" db="EMBL/GenBank/DDBJ databases">
        <title>Near-Complete Genome Sequence of the Cellulolytic Bacterium Bacteroides (Pseudobacteroides) cellulosolvens ATCC 35603.</title>
        <authorList>
            <person name="Dassa B."/>
            <person name="Utturkar S.M."/>
            <person name="Klingeman D.M."/>
            <person name="Hurt R.A."/>
            <person name="Keller M."/>
            <person name="Xu J."/>
            <person name="Reddy Y.H.K."/>
            <person name="Borovok I."/>
            <person name="Grinberg I.R."/>
            <person name="Lamed R."/>
            <person name="Zhivin O."/>
            <person name="Bayer E.A."/>
            <person name="Brown S.D."/>
        </authorList>
    </citation>
    <scope>NUCLEOTIDE SEQUENCE [LARGE SCALE GENOMIC DNA]</scope>
    <source>
        <strain evidence="4">DSM 2933</strain>
    </source>
</reference>
<dbReference type="InterPro" id="IPR014756">
    <property type="entry name" value="Ig_E-set"/>
</dbReference>
<dbReference type="Proteomes" id="UP000036923">
    <property type="component" value="Unassembled WGS sequence"/>
</dbReference>
<gene>
    <name evidence="3" type="ORF">Bccel_0207</name>
</gene>
<keyword evidence="1" id="KW-0624">Polysaccharide degradation</keyword>
<evidence type="ECO:0000256" key="1">
    <source>
        <dbReference type="ARBA" id="ARBA00023001"/>
    </source>
</evidence>
<dbReference type="EMBL" id="LGTC01000001">
    <property type="protein sequence ID" value="KNY24950.1"/>
    <property type="molecule type" value="Genomic_DNA"/>
</dbReference>
<evidence type="ECO:0000256" key="2">
    <source>
        <dbReference type="SAM" id="MobiDB-lite"/>
    </source>
</evidence>
<dbReference type="RefSeq" id="WP_050752955.1">
    <property type="nucleotide sequence ID" value="NZ_LGTC01000001.1"/>
</dbReference>
<dbReference type="SUPFAM" id="SSF81296">
    <property type="entry name" value="E set domains"/>
    <property type="match status" value="1"/>
</dbReference>
<feature type="compositionally biased region" description="Acidic residues" evidence="2">
    <location>
        <begin position="22"/>
        <end position="44"/>
    </location>
</feature>
<keyword evidence="1" id="KW-0136">Cellulose degradation</keyword>
<dbReference type="Gene3D" id="2.60.40.10">
    <property type="entry name" value="Immunoglobulins"/>
    <property type="match status" value="1"/>
</dbReference>
<feature type="region of interest" description="Disordered" evidence="2">
    <location>
        <begin position="1"/>
        <end position="146"/>
    </location>
</feature>
<organism evidence="3 4">
    <name type="scientific">Pseudobacteroides cellulosolvens ATCC 35603 = DSM 2933</name>
    <dbReference type="NCBI Taxonomy" id="398512"/>
    <lineage>
        <taxon>Bacteria</taxon>
        <taxon>Bacillati</taxon>
        <taxon>Bacillota</taxon>
        <taxon>Clostridia</taxon>
        <taxon>Eubacteriales</taxon>
        <taxon>Oscillospiraceae</taxon>
        <taxon>Pseudobacteroides</taxon>
    </lineage>
</organism>
<proteinExistence type="predicted"/>
<dbReference type="InterPro" id="IPR013783">
    <property type="entry name" value="Ig-like_fold"/>
</dbReference>
<protein>
    <submittedName>
        <fullName evidence="3">Uncharacterized protein</fullName>
    </submittedName>
</protein>
<name>A0A0L6JGW5_9FIRM</name>
<evidence type="ECO:0000313" key="3">
    <source>
        <dbReference type="EMBL" id="KNY24950.1"/>
    </source>
</evidence>
<comment type="caution">
    <text evidence="3">The sequence shown here is derived from an EMBL/GenBank/DDBJ whole genome shotgun (WGS) entry which is preliminary data.</text>
</comment>